<proteinExistence type="predicted"/>
<evidence type="ECO:0000259" key="2">
    <source>
        <dbReference type="Pfam" id="PF01612"/>
    </source>
</evidence>
<organism evidence="3 4">
    <name type="scientific">Glossina austeni</name>
    <name type="common">Savannah tsetse fly</name>
    <dbReference type="NCBI Taxonomy" id="7395"/>
    <lineage>
        <taxon>Eukaryota</taxon>
        <taxon>Metazoa</taxon>
        <taxon>Ecdysozoa</taxon>
        <taxon>Arthropoda</taxon>
        <taxon>Hexapoda</taxon>
        <taxon>Insecta</taxon>
        <taxon>Pterygota</taxon>
        <taxon>Neoptera</taxon>
        <taxon>Endopterygota</taxon>
        <taxon>Diptera</taxon>
        <taxon>Brachycera</taxon>
        <taxon>Muscomorpha</taxon>
        <taxon>Hippoboscoidea</taxon>
        <taxon>Glossinidae</taxon>
        <taxon>Glossina</taxon>
    </lineage>
</organism>
<dbReference type="VEuPathDB" id="VectorBase:GAUT043255"/>
<dbReference type="SUPFAM" id="SSF53098">
    <property type="entry name" value="Ribonuclease H-like"/>
    <property type="match status" value="1"/>
</dbReference>
<evidence type="ECO:0000313" key="3">
    <source>
        <dbReference type="EnsemblMetazoa" id="GAUT043255-PA"/>
    </source>
</evidence>
<dbReference type="GO" id="GO:0034587">
    <property type="term" value="P:piRNA processing"/>
    <property type="evidence" value="ECO:0007669"/>
    <property type="project" value="TreeGrafter"/>
</dbReference>
<sequence length="313" mass="36264">MHPTYFRIELDNVCDIKTSFNYASAQALAYKDIIDVKFVSNKGDKNVDRTKKATNLSNEHEVSERNNSNKEIVNAGADNRENIFLLHLSNFELNKLQTQVKDFVYIIQTDQKYHNALADITNQSMIALIIEPVESCRNNKTSVIAIATATNVYIFDILYLGKVFPDLGRILEAKYPRKVVHNGHKIVDNLQHRQNVNLSGIFDTFVAYCLVSDDKTQRSLEETIQDTLNLPLTYFETEETERNPFKPYKRPLTNARLSLIAKKALLQLKLAEYILHKQMLKNFHHHCEQISNTYVVKVTLVLCNKQRKSYRFY</sequence>
<dbReference type="PANTHER" id="PTHR46628:SF1">
    <property type="entry name" value="PIRNA BIOGENESIS PROTEIN EXD1"/>
    <property type="match status" value="1"/>
</dbReference>
<keyword evidence="1" id="KW-0479">Metal-binding</keyword>
<keyword evidence="4" id="KW-1185">Reference proteome</keyword>
<feature type="domain" description="3'-5' exonuclease" evidence="2">
    <location>
        <begin position="106"/>
        <end position="257"/>
    </location>
</feature>
<dbReference type="PANTHER" id="PTHR46628">
    <property type="entry name" value="PIRNA BIOGENESIS PROTEIN EXD1"/>
    <property type="match status" value="1"/>
</dbReference>
<dbReference type="Gene3D" id="3.30.420.10">
    <property type="entry name" value="Ribonuclease H-like superfamily/Ribonuclease H"/>
    <property type="match status" value="1"/>
</dbReference>
<dbReference type="InterPro" id="IPR002562">
    <property type="entry name" value="3'-5'_exonuclease_dom"/>
</dbReference>
<dbReference type="STRING" id="7395.A0A1A9VP85"/>
<dbReference type="AlphaFoldDB" id="A0A1A9VP85"/>
<dbReference type="GO" id="GO:0046872">
    <property type="term" value="F:metal ion binding"/>
    <property type="evidence" value="ECO:0007669"/>
    <property type="project" value="UniProtKB-KW"/>
</dbReference>
<protein>
    <recommendedName>
        <fullName evidence="2">3'-5' exonuclease domain-containing protein</fullName>
    </recommendedName>
</protein>
<evidence type="ECO:0000313" key="4">
    <source>
        <dbReference type="Proteomes" id="UP000078200"/>
    </source>
</evidence>
<evidence type="ECO:0000256" key="1">
    <source>
        <dbReference type="ARBA" id="ARBA00022723"/>
    </source>
</evidence>
<dbReference type="InterPro" id="IPR012337">
    <property type="entry name" value="RNaseH-like_sf"/>
</dbReference>
<dbReference type="GO" id="GO:0003676">
    <property type="term" value="F:nucleic acid binding"/>
    <property type="evidence" value="ECO:0007669"/>
    <property type="project" value="InterPro"/>
</dbReference>
<reference evidence="3" key="1">
    <citation type="submission" date="2020-05" db="UniProtKB">
        <authorList>
            <consortium name="EnsemblMetazoa"/>
        </authorList>
    </citation>
    <scope>IDENTIFICATION</scope>
    <source>
        <strain evidence="3">TTRI</strain>
    </source>
</reference>
<dbReference type="GO" id="GO:1990923">
    <property type="term" value="C:PET complex"/>
    <property type="evidence" value="ECO:0007669"/>
    <property type="project" value="TreeGrafter"/>
</dbReference>
<dbReference type="Pfam" id="PF01612">
    <property type="entry name" value="DNA_pol_A_exo1"/>
    <property type="match status" value="1"/>
</dbReference>
<accession>A0A1A9VP85</accession>
<dbReference type="InterPro" id="IPR036397">
    <property type="entry name" value="RNaseH_sf"/>
</dbReference>
<name>A0A1A9VP85_GLOAU</name>
<dbReference type="InterPro" id="IPR052144">
    <property type="entry name" value="piRNA_biogenesis_EXD1"/>
</dbReference>
<dbReference type="GO" id="GO:0008408">
    <property type="term" value="F:3'-5' exonuclease activity"/>
    <property type="evidence" value="ECO:0007669"/>
    <property type="project" value="InterPro"/>
</dbReference>
<dbReference type="Proteomes" id="UP000078200">
    <property type="component" value="Unassembled WGS sequence"/>
</dbReference>
<dbReference type="EnsemblMetazoa" id="GAUT043255-RA">
    <property type="protein sequence ID" value="GAUT043255-PA"/>
    <property type="gene ID" value="GAUT043255"/>
</dbReference>